<accession>W9ZT05</accession>
<dbReference type="VEuPathDB" id="FungiDB:FOMG_19031"/>
<organism evidence="6">
    <name type="scientific">Fusarium oxysporum f. sp. melonis 26406</name>
    <dbReference type="NCBI Taxonomy" id="1089452"/>
    <lineage>
        <taxon>Eukaryota</taxon>
        <taxon>Fungi</taxon>
        <taxon>Dikarya</taxon>
        <taxon>Ascomycota</taxon>
        <taxon>Pezizomycotina</taxon>
        <taxon>Sordariomycetes</taxon>
        <taxon>Hypocreomycetidae</taxon>
        <taxon>Hypocreales</taxon>
        <taxon>Nectriaceae</taxon>
        <taxon>Fusarium</taxon>
        <taxon>Fusarium oxysporum species complex</taxon>
    </lineage>
</organism>
<dbReference type="InterPro" id="IPR052035">
    <property type="entry name" value="ZnF_BED_domain_contain"/>
</dbReference>
<proteinExistence type="predicted"/>
<evidence type="ECO:0000256" key="2">
    <source>
        <dbReference type="ARBA" id="ARBA00022723"/>
    </source>
</evidence>
<evidence type="ECO:0000256" key="5">
    <source>
        <dbReference type="ARBA" id="ARBA00023242"/>
    </source>
</evidence>
<evidence type="ECO:0000256" key="4">
    <source>
        <dbReference type="ARBA" id="ARBA00022833"/>
    </source>
</evidence>
<evidence type="ECO:0000256" key="1">
    <source>
        <dbReference type="ARBA" id="ARBA00004123"/>
    </source>
</evidence>
<dbReference type="HOGENOM" id="CLU_009123_10_0_1"/>
<evidence type="ECO:0000313" key="6">
    <source>
        <dbReference type="EMBL" id="EXK24231.1"/>
    </source>
</evidence>
<sequence>MNSQVIFWLCKICIQRKANRNMMYNIAGGSHSQIRHLRDKHNLDANGPIQKKRRLTFNGDISTAGPIEQALVNQRISDFSPDRFKTALLRWMAYASISFRQVELPQFHELLLEAYAEIGTAGCLPTAHTLVSWIKRDFHYYKTAVVEQLQEAEGHIHFTFDLWTAGNLLSLNGVFAHFLDPIGKKKKILLSLPSINRSHTGEAIADGVGEIIKEFGLEKHVGYFVLDNAGNNNTGVEALGRLFGFNPSNVGYAIMYNKDLRAFETEGDAPRALQDDLELWWRKGALRKLRNIIMWITDRHAGGGRAREFKALQIESQNCLLDDEPRRPPAELKRPNDTRWNSHYYPFETAVLNRAPIDAYSEKEERAHNTRLDRVTQKNRRLEADKHIKFPAKPLIVEHKMSTEDWITVTRYMEILKPLMLVKKKLEGNPRQGRNGLMWEVLPCYEFLLNHLERLMEQYRHDPDEDLKLNIQLGWQKLNEYYTKLDDTEAYVAAVAAVALLPQLRLTKIKQLWADRADDGWIYLWQQYRDLPLPEQPHPEAEDDILDEILNTTQLPSEEDLFGPMAQLGKKPAQPPPPLDKMDEFQGTIYTSFANQRDPVPFWVYNRPRWPRLARMALDIYGIPPTEADNERFSMITGNTDIDITRFRPMKSSEPPFLYIVFSASAVLDAQCDVDCVSMQQYRNFIAVSSFGPTLGASPIMAGGPVQYFQIRRRSSSDTLDWTGPPISHTA</sequence>
<name>W9ZT05_FUSOX</name>
<keyword evidence="3" id="KW-0863">Zinc-finger</keyword>
<dbReference type="AlphaFoldDB" id="W9ZT05"/>
<dbReference type="EMBL" id="KI980398">
    <property type="protein sequence ID" value="EXK24231.1"/>
    <property type="molecule type" value="Genomic_DNA"/>
</dbReference>
<dbReference type="PANTHER" id="PTHR46481:SF10">
    <property type="entry name" value="ZINC FINGER BED DOMAIN-CONTAINING PROTEIN 39"/>
    <property type="match status" value="1"/>
</dbReference>
<dbReference type="PANTHER" id="PTHR46481">
    <property type="entry name" value="ZINC FINGER BED DOMAIN-CONTAINING PROTEIN 4"/>
    <property type="match status" value="1"/>
</dbReference>
<keyword evidence="5" id="KW-0539">Nucleus</keyword>
<gene>
    <name evidence="6" type="ORF">FOMG_19031</name>
</gene>
<evidence type="ECO:0008006" key="7">
    <source>
        <dbReference type="Google" id="ProtNLM"/>
    </source>
</evidence>
<dbReference type="Proteomes" id="UP000030703">
    <property type="component" value="Unassembled WGS sequence"/>
</dbReference>
<dbReference type="GO" id="GO:0005634">
    <property type="term" value="C:nucleus"/>
    <property type="evidence" value="ECO:0007669"/>
    <property type="project" value="UniProtKB-SubCell"/>
</dbReference>
<evidence type="ECO:0000256" key="3">
    <source>
        <dbReference type="ARBA" id="ARBA00022771"/>
    </source>
</evidence>
<dbReference type="OrthoDB" id="5086209at2759"/>
<keyword evidence="2" id="KW-0479">Metal-binding</keyword>
<dbReference type="SUPFAM" id="SSF53098">
    <property type="entry name" value="Ribonuclease H-like"/>
    <property type="match status" value="1"/>
</dbReference>
<protein>
    <recommendedName>
        <fullName evidence="7">HAT C-terminal dimerisation domain-containing protein</fullName>
    </recommendedName>
</protein>
<comment type="subcellular location">
    <subcellularLocation>
        <location evidence="1">Nucleus</location>
    </subcellularLocation>
</comment>
<dbReference type="GO" id="GO:0008270">
    <property type="term" value="F:zinc ion binding"/>
    <property type="evidence" value="ECO:0007669"/>
    <property type="project" value="UniProtKB-KW"/>
</dbReference>
<reference evidence="6" key="1">
    <citation type="submission" date="2012-04" db="EMBL/GenBank/DDBJ databases">
        <title>The Genome Sequence of Fusarium oxysporum melonis.</title>
        <authorList>
            <consortium name="The Broad Institute Genome Sequencing Platform"/>
            <person name="Ma L.-J."/>
            <person name="Gale L.R."/>
            <person name="Schwartz D.C."/>
            <person name="Zhou S."/>
            <person name="Corby-Kistler H."/>
            <person name="Young S.K."/>
            <person name="Zeng Q."/>
            <person name="Gargeya S."/>
            <person name="Fitzgerald M."/>
            <person name="Haas B."/>
            <person name="Abouelleil A."/>
            <person name="Alvarado L."/>
            <person name="Arachchi H.M."/>
            <person name="Berlin A."/>
            <person name="Brown A."/>
            <person name="Chapman S.B."/>
            <person name="Chen Z."/>
            <person name="Dunbar C."/>
            <person name="Freedman E."/>
            <person name="Gearin G."/>
            <person name="Goldberg J."/>
            <person name="Griggs A."/>
            <person name="Gujja S."/>
            <person name="Heiman D."/>
            <person name="Howarth C."/>
            <person name="Larson L."/>
            <person name="Lui A."/>
            <person name="MacDonald P.J.P."/>
            <person name="Montmayeur A."/>
            <person name="Murphy C."/>
            <person name="Neiman D."/>
            <person name="Pearson M."/>
            <person name="Priest M."/>
            <person name="Roberts A."/>
            <person name="Saif S."/>
            <person name="Shea T."/>
            <person name="Shenoy N."/>
            <person name="Sisk P."/>
            <person name="Stolte C."/>
            <person name="Sykes S."/>
            <person name="Wortman J."/>
            <person name="Nusbaum C."/>
            <person name="Birren B."/>
        </authorList>
    </citation>
    <scope>NUCLEOTIDE SEQUENCE</scope>
    <source>
        <strain evidence="6">26406</strain>
    </source>
</reference>
<dbReference type="InterPro" id="IPR012337">
    <property type="entry name" value="RNaseH-like_sf"/>
</dbReference>
<reference evidence="6" key="2">
    <citation type="submission" date="2014-02" db="EMBL/GenBank/DDBJ databases">
        <title>Annotation of the Genome Sequence of Fusarium oxysporum f. sp. melonis 26406.</title>
        <authorList>
            <consortium name="The Broad Institute Genomics Platform"/>
            <person name="Ma L.-J."/>
            <person name="Corby-Kistler H."/>
            <person name="Broz K."/>
            <person name="Gale L.R."/>
            <person name="Jonkers W."/>
            <person name="O'Donnell K."/>
            <person name="Ploetz R."/>
            <person name="Steinberg C."/>
            <person name="Schwartz D.C."/>
            <person name="VanEtten H."/>
            <person name="Zhou S."/>
            <person name="Young S.K."/>
            <person name="Zeng Q."/>
            <person name="Gargeya S."/>
            <person name="Fitzgerald M."/>
            <person name="Abouelleil A."/>
            <person name="Alvarado L."/>
            <person name="Chapman S.B."/>
            <person name="Gainer-Dewar J."/>
            <person name="Goldberg J."/>
            <person name="Griggs A."/>
            <person name="Gujja S."/>
            <person name="Hansen M."/>
            <person name="Howarth C."/>
            <person name="Imamovic A."/>
            <person name="Ireland A."/>
            <person name="Larimer J."/>
            <person name="McCowan C."/>
            <person name="Murphy C."/>
            <person name="Pearson M."/>
            <person name="Poon T.W."/>
            <person name="Priest M."/>
            <person name="Roberts A."/>
            <person name="Saif S."/>
            <person name="Shea T."/>
            <person name="Sykes S."/>
            <person name="Wortman J."/>
            <person name="Nusbaum C."/>
            <person name="Birren B."/>
        </authorList>
    </citation>
    <scope>NUCLEOTIDE SEQUENCE</scope>
    <source>
        <strain evidence="6">26406</strain>
    </source>
</reference>
<keyword evidence="4" id="KW-0862">Zinc</keyword>